<dbReference type="GeneID" id="27670394"/>
<feature type="compositionally biased region" description="Basic residues" evidence="1">
    <location>
        <begin position="108"/>
        <end position="120"/>
    </location>
</feature>
<feature type="compositionally biased region" description="Low complexity" evidence="1">
    <location>
        <begin position="174"/>
        <end position="184"/>
    </location>
</feature>
<feature type="compositionally biased region" description="Basic and acidic residues" evidence="1">
    <location>
        <begin position="1"/>
        <end position="17"/>
    </location>
</feature>
<gene>
    <name evidence="2" type="ORF">SPSK_08524</name>
</gene>
<dbReference type="VEuPathDB" id="FungiDB:SPSK_08524"/>
<feature type="region of interest" description="Disordered" evidence="1">
    <location>
        <begin position="864"/>
        <end position="903"/>
    </location>
</feature>
<dbReference type="RefSeq" id="XP_016587622.1">
    <property type="nucleotide sequence ID" value="XM_016735117.1"/>
</dbReference>
<accession>A0A0F2M9W9</accession>
<reference evidence="2 3" key="1">
    <citation type="journal article" date="2014" name="BMC Genomics">
        <title>Comparative genomics of the major fungal agents of human and animal Sporotrichosis: Sporothrix schenckii and Sporothrix brasiliensis.</title>
        <authorList>
            <person name="Teixeira M.M."/>
            <person name="de Almeida L.G."/>
            <person name="Kubitschek-Barreira P."/>
            <person name="Alves F.L."/>
            <person name="Kioshima E.S."/>
            <person name="Abadio A.K."/>
            <person name="Fernandes L."/>
            <person name="Derengowski L.S."/>
            <person name="Ferreira K.S."/>
            <person name="Souza R.C."/>
            <person name="Ruiz J.C."/>
            <person name="de Andrade N.C."/>
            <person name="Paes H.C."/>
            <person name="Nicola A.M."/>
            <person name="Albuquerque P."/>
            <person name="Gerber A.L."/>
            <person name="Martins V.P."/>
            <person name="Peconick L.D."/>
            <person name="Neto A.V."/>
            <person name="Chaucanez C.B."/>
            <person name="Silva P.A."/>
            <person name="Cunha O.L."/>
            <person name="de Oliveira F.F."/>
            <person name="dos Santos T.C."/>
            <person name="Barros A.L."/>
            <person name="Soares M.A."/>
            <person name="de Oliveira L.M."/>
            <person name="Marini M.M."/>
            <person name="Villalobos-Duno H."/>
            <person name="Cunha M.M."/>
            <person name="de Hoog S."/>
            <person name="da Silveira J.F."/>
            <person name="Henrissat B."/>
            <person name="Nino-Vega G.A."/>
            <person name="Cisalpino P.S."/>
            <person name="Mora-Montes H.M."/>
            <person name="Almeida S.R."/>
            <person name="Stajich J.E."/>
            <person name="Lopes-Bezerra L.M."/>
            <person name="Vasconcelos A.T."/>
            <person name="Felipe M.S."/>
        </authorList>
    </citation>
    <scope>NUCLEOTIDE SEQUENCE [LARGE SCALE GENOMIC DNA]</scope>
    <source>
        <strain evidence="2 3">1099-18</strain>
    </source>
</reference>
<organism evidence="2 3">
    <name type="scientific">Sporothrix schenckii 1099-18</name>
    <dbReference type="NCBI Taxonomy" id="1397361"/>
    <lineage>
        <taxon>Eukaryota</taxon>
        <taxon>Fungi</taxon>
        <taxon>Dikarya</taxon>
        <taxon>Ascomycota</taxon>
        <taxon>Pezizomycotina</taxon>
        <taxon>Sordariomycetes</taxon>
        <taxon>Sordariomycetidae</taxon>
        <taxon>Ophiostomatales</taxon>
        <taxon>Ophiostomataceae</taxon>
        <taxon>Sporothrix</taxon>
    </lineage>
</organism>
<feature type="compositionally biased region" description="Basic residues" evidence="1">
    <location>
        <begin position="865"/>
        <end position="885"/>
    </location>
</feature>
<evidence type="ECO:0000256" key="1">
    <source>
        <dbReference type="SAM" id="MobiDB-lite"/>
    </source>
</evidence>
<feature type="region of interest" description="Disordered" evidence="1">
    <location>
        <begin position="630"/>
        <end position="649"/>
    </location>
</feature>
<dbReference type="KEGG" id="ssck:SPSK_08524"/>
<feature type="compositionally biased region" description="Basic residues" evidence="1">
    <location>
        <begin position="151"/>
        <end position="163"/>
    </location>
</feature>
<reference evidence="2 3" key="2">
    <citation type="journal article" date="2015" name="Eukaryot. Cell">
        <title>Asexual propagation of a virulent clone complex in a human and feline outbreak of sporotrichosis.</title>
        <authorList>
            <person name="Teixeira Mde M."/>
            <person name="Rodrigues A.M."/>
            <person name="Tsui C.K."/>
            <person name="de Almeida L.G."/>
            <person name="Van Diepeningen A.D."/>
            <person name="van den Ende B.G."/>
            <person name="Fernandes G.F."/>
            <person name="Kano R."/>
            <person name="Hamelin R.C."/>
            <person name="Lopes-Bezerra L.M."/>
            <person name="Vasconcelos A.T."/>
            <person name="de Hoog S."/>
            <person name="de Camargo Z.P."/>
            <person name="Felipe M.S."/>
        </authorList>
    </citation>
    <scope>NUCLEOTIDE SEQUENCE [LARGE SCALE GENOMIC DNA]</scope>
    <source>
        <strain evidence="2 3">1099-18</strain>
    </source>
</reference>
<evidence type="ECO:0000313" key="3">
    <source>
        <dbReference type="Proteomes" id="UP000033710"/>
    </source>
</evidence>
<feature type="region of interest" description="Disordered" evidence="1">
    <location>
        <begin position="1"/>
        <end position="254"/>
    </location>
</feature>
<evidence type="ECO:0000313" key="2">
    <source>
        <dbReference type="EMBL" id="KJR84946.1"/>
    </source>
</evidence>
<sequence>MNPEKDSNKDLSKDPNKDSTPVNADDTPQKRVTIVFVSKQTAAGQSEAPGPANVVNPDDAPAVPGPSAAASVAVTSVAEASAADAHTEAPAGASSKAFVAEPAEATAKPKRKRKSRAKAKAKAEANEDGGGDLVDVTNVPDQGNSNAPAPGKKRRAAKPRKKAGTTANPGADEASASASASASAVNNDAVPIGENQEVSAAPKRSKGKGKAKQKATAEPNPAEPMSVETNLTTGKDKANDTGKGKGKENSPPVVGAFPPFGALFGQGHAHSVAASANNALEGIPGPSNLARHLANLQGVSKEALAESFAQWSAQTLEAILKQDANGSSAAVPAGPASAATPVLRHAPQPIPVQIVERVQSVQPIVPVVDTVASVESSVPVVPGQAGQTGQQALTGKPSEPPRAHATFGPFPASSPPAPNLVRHAAVEHLHPPLPETNTNPMRTLDEDAAYYLMTGPGIIEENELLRMRDRFHKGMDGGPYAFKRKRSTVVDPLGDVHLTIMDGPDRIRHTFQVNSTVLSMCSETWRHLFHAFMCCNMIELPFDAQFQHVVKRCKEAVLPDMGIEEVRPGDYLFARRFLGHYRDPVNEKHIQDTMRLLGAVARDAATAGSSGAGSSGAGQSGVVEDSVVDNHSEGVCDNDDNDDGNNNDMNVVDRAFDLFDDSIEDTIYSDSVARFGRAEEDEPQHFKEALDVYLEAKEATARHEAEAAARDAETLAVIRETYDGPGVVTFPWPADFFAYVEAPWEHLCCGKHIWLPRDEQEATTVRGRVAFDISSLFEDSGSMLDPGPNQRNLVWAMHVLLEVAHGNAHACPTRLDAAHLAMLGRLTRELKMGVVMYRTLLPLYVRFHLQHRNEIQDMFADLAKKQGKKRAKRNGKAKTKGKAKKDKGNGKVDPSPAGPSSSK</sequence>
<comment type="caution">
    <text evidence="2">The sequence shown here is derived from an EMBL/GenBank/DDBJ whole genome shotgun (WGS) entry which is preliminary data.</text>
</comment>
<dbReference type="OrthoDB" id="10364299at2759"/>
<feature type="region of interest" description="Disordered" evidence="1">
    <location>
        <begin position="381"/>
        <end position="401"/>
    </location>
</feature>
<feature type="compositionally biased region" description="Basic and acidic residues" evidence="1">
    <location>
        <begin position="234"/>
        <end position="248"/>
    </location>
</feature>
<protein>
    <submittedName>
        <fullName evidence="2">Uncharacterized protein</fullName>
    </submittedName>
</protein>
<dbReference type="Proteomes" id="UP000033710">
    <property type="component" value="Unassembled WGS sequence"/>
</dbReference>
<feature type="compositionally biased region" description="Low complexity" evidence="1">
    <location>
        <begin position="381"/>
        <end position="395"/>
    </location>
</feature>
<name>A0A0F2M9W9_SPOSC</name>
<feature type="compositionally biased region" description="Low complexity" evidence="1">
    <location>
        <begin position="59"/>
        <end position="91"/>
    </location>
</feature>
<dbReference type="AlphaFoldDB" id="A0A0F2M9W9"/>
<proteinExistence type="predicted"/>
<feature type="compositionally biased region" description="Basic residues" evidence="1">
    <location>
        <begin position="203"/>
        <end position="213"/>
    </location>
</feature>
<dbReference type="EMBL" id="AXCR01000007">
    <property type="protein sequence ID" value="KJR84946.1"/>
    <property type="molecule type" value="Genomic_DNA"/>
</dbReference>
<feature type="compositionally biased region" description="Acidic residues" evidence="1">
    <location>
        <begin position="636"/>
        <end position="645"/>
    </location>
</feature>